<evidence type="ECO:0000313" key="1">
    <source>
        <dbReference type="EMBL" id="GAI49327.1"/>
    </source>
</evidence>
<proteinExistence type="predicted"/>
<dbReference type="SUPFAM" id="SSF48452">
    <property type="entry name" value="TPR-like"/>
    <property type="match status" value="1"/>
</dbReference>
<name>X1NZ37_9ZZZZ</name>
<dbReference type="AlphaFoldDB" id="X1NZ37"/>
<dbReference type="PROSITE" id="PS50005">
    <property type="entry name" value="TPR"/>
    <property type="match status" value="1"/>
</dbReference>
<protein>
    <submittedName>
        <fullName evidence="1">Uncharacterized protein</fullName>
    </submittedName>
</protein>
<feature type="non-terminal residue" evidence="1">
    <location>
        <position position="1"/>
    </location>
</feature>
<dbReference type="Pfam" id="PF13432">
    <property type="entry name" value="TPR_16"/>
    <property type="match status" value="1"/>
</dbReference>
<reference evidence="1" key="1">
    <citation type="journal article" date="2014" name="Front. Microbiol.">
        <title>High frequency of phylogenetically diverse reductive dehalogenase-homologous genes in deep subseafloor sedimentary metagenomes.</title>
        <authorList>
            <person name="Kawai M."/>
            <person name="Futagami T."/>
            <person name="Toyoda A."/>
            <person name="Takaki Y."/>
            <person name="Nishi S."/>
            <person name="Hori S."/>
            <person name="Arai W."/>
            <person name="Tsubouchi T."/>
            <person name="Morono Y."/>
            <person name="Uchiyama I."/>
            <person name="Ito T."/>
            <person name="Fujiyama A."/>
            <person name="Inagaki F."/>
            <person name="Takami H."/>
        </authorList>
    </citation>
    <scope>NUCLEOTIDE SEQUENCE</scope>
    <source>
        <strain evidence="1">Expedition CK06-06</strain>
    </source>
</reference>
<accession>X1NZ37</accession>
<organism evidence="1">
    <name type="scientific">marine sediment metagenome</name>
    <dbReference type="NCBI Taxonomy" id="412755"/>
    <lineage>
        <taxon>unclassified sequences</taxon>
        <taxon>metagenomes</taxon>
        <taxon>ecological metagenomes</taxon>
    </lineage>
</organism>
<sequence>FSKGNMKEALTLLEKLPQHQLTDYMWLTLGMLGRNYQEVLDRLASLSYDSFEAQHFYFHKDLTFAAVYHAMKEWSLMKARAESASIALEKAIRENPGDPRFHAALGLAYAYLGRKAEAVQEGNQAVELHPVSKDAAFGPCYTLNLARIYTVIGEYEEAIDQLEYLLSIPSAEFLWQSVSIPLLRLDPQWDLLREHPKFQRLLQKE</sequence>
<comment type="caution">
    <text evidence="1">The sequence shown here is derived from an EMBL/GenBank/DDBJ whole genome shotgun (WGS) entry which is preliminary data.</text>
</comment>
<dbReference type="InterPro" id="IPR019734">
    <property type="entry name" value="TPR_rpt"/>
</dbReference>
<gene>
    <name evidence="1" type="ORF">S06H3_57728</name>
</gene>
<dbReference type="EMBL" id="BARV01037292">
    <property type="protein sequence ID" value="GAI49327.1"/>
    <property type="molecule type" value="Genomic_DNA"/>
</dbReference>
<dbReference type="InterPro" id="IPR011990">
    <property type="entry name" value="TPR-like_helical_dom_sf"/>
</dbReference>
<dbReference type="Gene3D" id="1.25.40.10">
    <property type="entry name" value="Tetratricopeptide repeat domain"/>
    <property type="match status" value="1"/>
</dbReference>